<name>A0A5J6V775_9MICO</name>
<feature type="domain" description="DSBA-like thioredoxin" evidence="1">
    <location>
        <begin position="3"/>
        <end position="204"/>
    </location>
</feature>
<evidence type="ECO:0000259" key="1">
    <source>
        <dbReference type="Pfam" id="PF01323"/>
    </source>
</evidence>
<dbReference type="CDD" id="cd03024">
    <property type="entry name" value="DsbA_FrnE"/>
    <property type="match status" value="1"/>
</dbReference>
<dbReference type="GO" id="GO:0016491">
    <property type="term" value="F:oxidoreductase activity"/>
    <property type="evidence" value="ECO:0007669"/>
    <property type="project" value="InterPro"/>
</dbReference>
<proteinExistence type="predicted"/>
<dbReference type="Pfam" id="PF01323">
    <property type="entry name" value="DSBA"/>
    <property type="match status" value="1"/>
</dbReference>
<accession>A0A5J6V775</accession>
<dbReference type="InterPro" id="IPR036249">
    <property type="entry name" value="Thioredoxin-like_sf"/>
</dbReference>
<protein>
    <submittedName>
        <fullName evidence="2">DsbA family oxidoreductase</fullName>
    </submittedName>
</protein>
<dbReference type="Proteomes" id="UP000326546">
    <property type="component" value="Chromosome"/>
</dbReference>
<evidence type="ECO:0000313" key="3">
    <source>
        <dbReference type="Proteomes" id="UP000326546"/>
    </source>
</evidence>
<keyword evidence="3" id="KW-1185">Reference proteome</keyword>
<evidence type="ECO:0000313" key="2">
    <source>
        <dbReference type="EMBL" id="QFG69910.1"/>
    </source>
</evidence>
<dbReference type="Gene3D" id="3.40.30.10">
    <property type="entry name" value="Glutaredoxin"/>
    <property type="match status" value="1"/>
</dbReference>
<dbReference type="KEGG" id="serw:FY030_15420"/>
<reference evidence="2 3" key="1">
    <citation type="submission" date="2019-09" db="EMBL/GenBank/DDBJ databases">
        <title>Serinicoccus pratensis sp. nov., isolated from meadow soil.</title>
        <authorList>
            <person name="Zhang W."/>
        </authorList>
    </citation>
    <scope>NUCLEOTIDE SEQUENCE [LARGE SCALE GENOMIC DNA]</scope>
    <source>
        <strain evidence="2 3">W204</strain>
    </source>
</reference>
<dbReference type="PANTHER" id="PTHR13887:SF41">
    <property type="entry name" value="THIOREDOXIN SUPERFAMILY PROTEIN"/>
    <property type="match status" value="1"/>
</dbReference>
<dbReference type="InterPro" id="IPR001853">
    <property type="entry name" value="DSBA-like_thioredoxin_dom"/>
</dbReference>
<dbReference type="RefSeq" id="WP_158062404.1">
    <property type="nucleotide sequence ID" value="NZ_CP044427.1"/>
</dbReference>
<dbReference type="AlphaFoldDB" id="A0A5J6V775"/>
<dbReference type="PANTHER" id="PTHR13887">
    <property type="entry name" value="GLUTATHIONE S-TRANSFERASE KAPPA"/>
    <property type="match status" value="1"/>
</dbReference>
<dbReference type="EMBL" id="CP044427">
    <property type="protein sequence ID" value="QFG69910.1"/>
    <property type="molecule type" value="Genomic_DNA"/>
</dbReference>
<dbReference type="SUPFAM" id="SSF52833">
    <property type="entry name" value="Thioredoxin-like"/>
    <property type="match status" value="1"/>
</dbReference>
<dbReference type="OrthoDB" id="9799122at2"/>
<sequence>MRIDVWSDLLCPFCHLGRRHLALALTEFEHADQVSVIWHSYQLDPDAPATLEGSNVQRLAEKYGVDRDQMVATQEQLAADAAEVGLDYRWEQTVGGNSYDAHRVIHLARFQGLEEAVTSRIMQAWFTEGRSIGDQDVLVELAADAGLDPEDVRGVLAQDSFGAEVRADIDLATRIGISAVPTFVLDQKFGVTGVQPVETMVGALRYAWADQGNTAGGGCGGNCGCGGGAPAEQVAPEPAAQGGCGSGACGCGGGAPAESAREPEPAAVGGCGSGTCGCR</sequence>
<gene>
    <name evidence="2" type="ORF">FY030_15420</name>
</gene>
<organism evidence="2 3">
    <name type="scientific">Ornithinimicrobium pratense</name>
    <dbReference type="NCBI Taxonomy" id="2593973"/>
    <lineage>
        <taxon>Bacteria</taxon>
        <taxon>Bacillati</taxon>
        <taxon>Actinomycetota</taxon>
        <taxon>Actinomycetes</taxon>
        <taxon>Micrococcales</taxon>
        <taxon>Ornithinimicrobiaceae</taxon>
        <taxon>Ornithinimicrobium</taxon>
    </lineage>
</organism>